<organism evidence="1">
    <name type="scientific">Klebsiella phage vB_Kpn24-P3</name>
    <dbReference type="NCBI Taxonomy" id="3230853"/>
    <lineage>
        <taxon>Viruses</taxon>
    </lineage>
</organism>
<gene>
    <name evidence="1" type="ORF">vBKpn24P3_83</name>
</gene>
<reference evidence="1" key="1">
    <citation type="submission" date="2024-05" db="EMBL/GenBank/DDBJ databases">
        <authorList>
            <person name="Ferriol-Gonzalez C."/>
            <person name="Concha-Eloko R."/>
            <person name="Bernabeu-Gimeno M."/>
            <person name="Fernandez-Cuenca F."/>
            <person name="Canada-Garcia J.E."/>
            <person name="Garcia-Cobos S."/>
            <person name="Sanjuan R."/>
            <person name="Domingo-Calap P."/>
        </authorList>
    </citation>
    <scope>NUCLEOTIDE SEQUENCE</scope>
</reference>
<proteinExistence type="predicted"/>
<accession>A0AAU8EGX5</accession>
<dbReference type="EMBL" id="PP848849">
    <property type="protein sequence ID" value="XCG96642.1"/>
    <property type="molecule type" value="Genomic_DNA"/>
</dbReference>
<sequence>MVRQYLSTTVANFIPRVLLDSTPVSKTVQWEFESPGVCQFKGVIMITYSTNFMGPVSNNWYIRMGVPYTEVTEPNRFADGGQLTRKVFAKRYAGGRIDVRGTDDYFGQEIGVPIMEAESWNELQQFLWTFSSDKVLTLEQIVQALEDETGFRIVWFKEPACT</sequence>
<protein>
    <submittedName>
        <fullName evidence="1">Uncharacterized protein</fullName>
    </submittedName>
</protein>
<name>A0AAU8EGX5_9VIRU</name>
<evidence type="ECO:0000313" key="1">
    <source>
        <dbReference type="EMBL" id="XCG96642.1"/>
    </source>
</evidence>